<dbReference type="EC" id="4.2.1.99" evidence="7 17"/>
<comment type="pathway">
    <text evidence="3 17">Carbohydrate metabolism; tricarboxylic acid cycle; isocitrate from oxaloacetate: step 2/2.</text>
</comment>
<dbReference type="SUPFAM" id="SSF74778">
    <property type="entry name" value="Aconitase B, N-terminal domain"/>
    <property type="match status" value="1"/>
</dbReference>
<dbReference type="PROSITE" id="PS01244">
    <property type="entry name" value="ACONITASE_2"/>
    <property type="match status" value="1"/>
</dbReference>
<dbReference type="Gene3D" id="1.25.40.310">
    <property type="entry name" value="Aconitate B, HEAT-like domain"/>
    <property type="match status" value="1"/>
</dbReference>
<dbReference type="EC" id="4.2.1.3" evidence="6 17"/>
<keyword evidence="13" id="KW-0408">Iron</keyword>
<dbReference type="InterPro" id="IPR050926">
    <property type="entry name" value="Aconitase/IPM_isomerase"/>
</dbReference>
<comment type="cofactor">
    <cofactor evidence="2">
        <name>[4Fe-4S] cluster</name>
        <dbReference type="ChEBI" id="CHEBI:49883"/>
    </cofactor>
</comment>
<evidence type="ECO:0000256" key="10">
    <source>
        <dbReference type="ARBA" id="ARBA00022532"/>
    </source>
</evidence>
<evidence type="ECO:0000256" key="14">
    <source>
        <dbReference type="ARBA" id="ARBA00023014"/>
    </source>
</evidence>
<protein>
    <recommendedName>
        <fullName evidence="8 17">Aconitate hydratase B</fullName>
        <ecNumber evidence="6 17">4.2.1.3</ecNumber>
        <ecNumber evidence="7 17">4.2.1.99</ecNumber>
    </recommendedName>
    <alternativeName>
        <fullName evidence="17">2-methylisocitrate dehydratase</fullName>
    </alternativeName>
</protein>
<dbReference type="CDD" id="cd01581">
    <property type="entry name" value="AcnB"/>
    <property type="match status" value="1"/>
</dbReference>
<dbReference type="Pfam" id="PF00330">
    <property type="entry name" value="Aconitase"/>
    <property type="match status" value="1"/>
</dbReference>
<feature type="domain" description="Aconitase B HEAT-like" evidence="20">
    <location>
        <begin position="4"/>
        <end position="155"/>
    </location>
</feature>
<reference evidence="21 22" key="1">
    <citation type="journal article" date="2016" name="C (Basel)">
        <title>Selective Growth of and Electricity Production by Marine Exoelectrogenic Bacteria in Self-Aggregated Hydrogel of Microbially Reduced Graphene Oxide.</title>
        <authorList>
            <person name="Yoshida N."/>
            <person name="Goto Y."/>
            <person name="Miyata Y."/>
        </authorList>
    </citation>
    <scope>NUCLEOTIDE SEQUENCE [LARGE SCALE GENOMIC DNA]</scope>
    <source>
        <strain evidence="21 22">NIT-T3</strain>
    </source>
</reference>
<organism evidence="21 22">
    <name type="scientific">Desulfuromonas versatilis</name>
    <dbReference type="NCBI Taxonomy" id="2802975"/>
    <lineage>
        <taxon>Bacteria</taxon>
        <taxon>Pseudomonadati</taxon>
        <taxon>Thermodesulfobacteriota</taxon>
        <taxon>Desulfuromonadia</taxon>
        <taxon>Desulfuromonadales</taxon>
        <taxon>Desulfuromonadaceae</taxon>
        <taxon>Desulfuromonas</taxon>
    </lineage>
</organism>
<keyword evidence="12" id="KW-0694">RNA-binding</keyword>
<dbReference type="InterPro" id="IPR018136">
    <property type="entry name" value="Aconitase_4Fe-4S_BS"/>
</dbReference>
<dbReference type="NCBIfam" id="TIGR00117">
    <property type="entry name" value="acnB"/>
    <property type="match status" value="1"/>
</dbReference>
<dbReference type="Gene3D" id="3.30.499.10">
    <property type="entry name" value="Aconitase, domain 3"/>
    <property type="match status" value="2"/>
</dbReference>
<evidence type="ECO:0000256" key="1">
    <source>
        <dbReference type="ARBA" id="ARBA00000118"/>
    </source>
</evidence>
<dbReference type="InterPro" id="IPR004406">
    <property type="entry name" value="Aconitase_B"/>
</dbReference>
<proteinExistence type="inferred from homology"/>
<dbReference type="InterPro" id="IPR015932">
    <property type="entry name" value="Aconitase_dom2"/>
</dbReference>
<evidence type="ECO:0000256" key="17">
    <source>
        <dbReference type="PIRNR" id="PIRNR036687"/>
    </source>
</evidence>
<dbReference type="Proteomes" id="UP001319827">
    <property type="component" value="Chromosome"/>
</dbReference>
<evidence type="ECO:0000313" key="21">
    <source>
        <dbReference type="EMBL" id="BCR04604.1"/>
    </source>
</evidence>
<evidence type="ECO:0000256" key="7">
    <source>
        <dbReference type="ARBA" id="ARBA00013250"/>
    </source>
</evidence>
<keyword evidence="14" id="KW-0411">Iron-sulfur</keyword>
<keyword evidence="11" id="KW-0479">Metal-binding</keyword>
<evidence type="ECO:0000256" key="13">
    <source>
        <dbReference type="ARBA" id="ARBA00023004"/>
    </source>
</evidence>
<feature type="domain" description="Aconitase/3-isopropylmalate dehydratase large subunit alpha/beta/alpha" evidence="18">
    <location>
        <begin position="686"/>
        <end position="801"/>
    </location>
</feature>
<dbReference type="InterPro" id="IPR036288">
    <property type="entry name" value="Aconitase_B_HEAT-like_dom_sf"/>
</dbReference>
<dbReference type="Pfam" id="PF11791">
    <property type="entry name" value="Aconitase_B_N"/>
    <property type="match status" value="1"/>
</dbReference>
<keyword evidence="22" id="KW-1185">Reference proteome</keyword>
<dbReference type="Pfam" id="PF06434">
    <property type="entry name" value="Aconitase_2_N"/>
    <property type="match status" value="1"/>
</dbReference>
<evidence type="ECO:0000313" key="22">
    <source>
        <dbReference type="Proteomes" id="UP001319827"/>
    </source>
</evidence>
<evidence type="ECO:0000256" key="11">
    <source>
        <dbReference type="ARBA" id="ARBA00022723"/>
    </source>
</evidence>
<dbReference type="InterPro" id="IPR015933">
    <property type="entry name" value="Aconitase_B_HEAT-like_dom"/>
</dbReference>
<evidence type="ECO:0000256" key="3">
    <source>
        <dbReference type="ARBA" id="ARBA00004717"/>
    </source>
</evidence>
<accession>A0ABM8HV92</accession>
<evidence type="ECO:0000256" key="16">
    <source>
        <dbReference type="ARBA" id="ARBA00023501"/>
    </source>
</evidence>
<keyword evidence="10 17" id="KW-0816">Tricarboxylic acid cycle</keyword>
<evidence type="ECO:0000256" key="4">
    <source>
        <dbReference type="ARBA" id="ARBA00005026"/>
    </source>
</evidence>
<gene>
    <name evidence="21" type="primary">acnB</name>
    <name evidence="21" type="ORF">DESUT3_16730</name>
</gene>
<dbReference type="InterPro" id="IPR015929">
    <property type="entry name" value="Aconitase_B_swivel"/>
</dbReference>
<dbReference type="EMBL" id="AP024355">
    <property type="protein sequence ID" value="BCR04604.1"/>
    <property type="molecule type" value="Genomic_DNA"/>
</dbReference>
<keyword evidence="15 17" id="KW-0456">Lyase</keyword>
<sequence>MIEAYLRHEEERNAQGIPALPLNPAQTKELCTLLQDPPKGKEEFLLNLFRERISPGVDPAAEVKAEFLGQILAGKAKSPLISKKDAVKILGTMIGGYNVKHLVAALKDAELADEAVKALCGTTLVYDAFDEVLALSKSNAAAKKVMESWANAEWFTGKPGVPETIKVKVYKVDGEINTDDFSPAGDAWSRPDIPLHALAMGKTRFPTGNAEIAKFRAEGFQVAFVGDVVGTGSSRKSACNSVLWHIGNEIPAVPNKKTGGVIIGGVIAPIFFNTAQDSGALPLKMDVTGFNTGDVIVINTKKGEVTDESGKVITTFEIAPNTVPDEFRAGGRIPLIIGRALTEKARAALGMGETDIFTLPVNPVAKPGQGYSLAQKMVGKACGVEGILPGTACEPKMTTVGSQDTTGPMTADELKELACLRFLSPMFMQSFCHTAAYPKPADVKMHKTLPGFIAERAGVALRPGDGVIHSWLNRLLLPDTVGTGGDSHTRFPIGISFPAGSGLVAFAGAMGFMPLDMPESVLVRFKGQFNPGITLRDAVNAIPYWAIKQGLLTVPKKNKKNIFNGRILEMEGLPELSVEQAFELTDAAAERSAAAGCIQLSEDSVCTYLRSNVALMQKMIEEGYSDPQTLQNRIDAVNEWLKNPKLLKADKNAEYAAVIEIDLAEITEPILACPNDPDDVKLLSEVAGTPIQDVFLGSCMTNIGHFRAAAEIWRGQKFNPAVRTWICPPTRMDQDKLKEEALFSVYSAMGARLEIAGCSLCMGNQARVPDGVNMFSTSTRNFDDRIGNGAKVYLGSAELGAVTTNLGKLPTPAEYLAVYKEKVAPKADQIYKYLQFDEMEGYKKTA</sequence>
<dbReference type="SUPFAM" id="SSF52016">
    <property type="entry name" value="LeuD/IlvD-like"/>
    <property type="match status" value="1"/>
</dbReference>
<evidence type="ECO:0000256" key="9">
    <source>
        <dbReference type="ARBA" id="ARBA00022485"/>
    </source>
</evidence>
<feature type="domain" description="Aconitase B swivel" evidence="19">
    <location>
        <begin position="167"/>
        <end position="371"/>
    </location>
</feature>
<dbReference type="InterPro" id="IPR015928">
    <property type="entry name" value="Aconitase/3IPM_dehydase_swvl"/>
</dbReference>
<dbReference type="PANTHER" id="PTHR43160:SF4">
    <property type="entry name" value="ACONITATE HYDRATASE B"/>
    <property type="match status" value="1"/>
</dbReference>
<comment type="similarity">
    <text evidence="5 17">Belongs to the aconitase/IPM isomerase family.</text>
</comment>
<evidence type="ECO:0000256" key="8">
    <source>
        <dbReference type="ARBA" id="ARBA00019379"/>
    </source>
</evidence>
<dbReference type="InterPro" id="IPR036008">
    <property type="entry name" value="Aconitase_4Fe-4S_dom"/>
</dbReference>
<dbReference type="Gene3D" id="3.40.1060.10">
    <property type="entry name" value="Aconitase, Domain 2"/>
    <property type="match status" value="1"/>
</dbReference>
<dbReference type="Gene3D" id="3.20.19.10">
    <property type="entry name" value="Aconitase, domain 4"/>
    <property type="match status" value="1"/>
</dbReference>
<dbReference type="PANTHER" id="PTHR43160">
    <property type="entry name" value="ACONITATE HYDRATASE B"/>
    <property type="match status" value="1"/>
</dbReference>
<keyword evidence="9" id="KW-0004">4Fe-4S</keyword>
<evidence type="ECO:0000259" key="18">
    <source>
        <dbReference type="Pfam" id="PF00330"/>
    </source>
</evidence>
<dbReference type="PROSITE" id="PS00450">
    <property type="entry name" value="ACONITASE_1"/>
    <property type="match status" value="1"/>
</dbReference>
<dbReference type="InterPro" id="IPR015931">
    <property type="entry name" value="Acnase/IPM_dHydase_lsu_aba_1/3"/>
</dbReference>
<name>A0ABM8HV92_9BACT</name>
<comment type="pathway">
    <text evidence="4">Organic acid metabolism; propanoate degradation.</text>
</comment>
<comment type="catalytic activity">
    <reaction evidence="16 17">
        <text>citrate = D-threo-isocitrate</text>
        <dbReference type="Rhea" id="RHEA:10336"/>
        <dbReference type="ChEBI" id="CHEBI:15562"/>
        <dbReference type="ChEBI" id="CHEBI:16947"/>
        <dbReference type="EC" id="4.2.1.3"/>
    </reaction>
</comment>
<dbReference type="RefSeq" id="WP_221252061.1">
    <property type="nucleotide sequence ID" value="NZ_AP024355.1"/>
</dbReference>
<evidence type="ECO:0000256" key="12">
    <source>
        <dbReference type="ARBA" id="ARBA00022884"/>
    </source>
</evidence>
<evidence type="ECO:0000256" key="6">
    <source>
        <dbReference type="ARBA" id="ARBA00012926"/>
    </source>
</evidence>
<evidence type="ECO:0000256" key="2">
    <source>
        <dbReference type="ARBA" id="ARBA00001966"/>
    </source>
</evidence>
<dbReference type="PIRSF" id="PIRSF036687">
    <property type="entry name" value="AcnB"/>
    <property type="match status" value="1"/>
</dbReference>
<dbReference type="InterPro" id="IPR001030">
    <property type="entry name" value="Acoase/IPM_deHydtase_lsu_aba"/>
</dbReference>
<evidence type="ECO:0000259" key="19">
    <source>
        <dbReference type="Pfam" id="PF06434"/>
    </source>
</evidence>
<dbReference type="CDD" id="cd01576">
    <property type="entry name" value="AcnB_Swivel"/>
    <property type="match status" value="1"/>
</dbReference>
<evidence type="ECO:0000259" key="20">
    <source>
        <dbReference type="Pfam" id="PF11791"/>
    </source>
</evidence>
<evidence type="ECO:0000256" key="5">
    <source>
        <dbReference type="ARBA" id="ARBA00007185"/>
    </source>
</evidence>
<reference evidence="21 22" key="2">
    <citation type="journal article" date="2021" name="Int. J. Syst. Evol. Microbiol.">
        <title>Isolation and Polyphasic Characterization of Desulfuromonas versatilis sp. Nov., an Electrogenic Bacteria Capable of Versatile Metabolism Isolated from a Graphene Oxide-Reducing Enrichment Culture.</title>
        <authorList>
            <person name="Xie L."/>
            <person name="Yoshida N."/>
            <person name="Ishii S."/>
            <person name="Meng L."/>
        </authorList>
    </citation>
    <scope>NUCLEOTIDE SEQUENCE [LARGE SCALE GENOMIC DNA]</scope>
    <source>
        <strain evidence="21 22">NIT-T3</strain>
    </source>
</reference>
<dbReference type="SUPFAM" id="SSF53732">
    <property type="entry name" value="Aconitase iron-sulfur domain"/>
    <property type="match status" value="1"/>
</dbReference>
<comment type="catalytic activity">
    <reaction evidence="1 17">
        <text>(2S,3R)-3-hydroxybutane-1,2,3-tricarboxylate = 2-methyl-cis-aconitate + H2O</text>
        <dbReference type="Rhea" id="RHEA:17941"/>
        <dbReference type="ChEBI" id="CHEBI:15377"/>
        <dbReference type="ChEBI" id="CHEBI:57429"/>
        <dbReference type="ChEBI" id="CHEBI:57872"/>
        <dbReference type="EC" id="4.2.1.99"/>
    </reaction>
</comment>
<evidence type="ECO:0000256" key="15">
    <source>
        <dbReference type="ARBA" id="ARBA00023239"/>
    </source>
</evidence>
<dbReference type="NCBIfam" id="NF006690">
    <property type="entry name" value="PRK09238.1"/>
    <property type="match status" value="1"/>
</dbReference>